<reference evidence="3" key="1">
    <citation type="journal article" date="2023" name="Commun. Biol.">
        <title>Genome analysis of Parmales, the sister group of diatoms, reveals the evolutionary specialization of diatoms from phago-mixotrophs to photoautotrophs.</title>
        <authorList>
            <person name="Ban H."/>
            <person name="Sato S."/>
            <person name="Yoshikawa S."/>
            <person name="Yamada K."/>
            <person name="Nakamura Y."/>
            <person name="Ichinomiya M."/>
            <person name="Sato N."/>
            <person name="Blanc-Mathieu R."/>
            <person name="Endo H."/>
            <person name="Kuwata A."/>
            <person name="Ogata H."/>
        </authorList>
    </citation>
    <scope>NUCLEOTIDE SEQUENCE [LARGE SCALE GENOMIC DNA]</scope>
    <source>
        <strain evidence="3">NIES 3700</strain>
    </source>
</reference>
<dbReference type="SUPFAM" id="SSF53335">
    <property type="entry name" value="S-adenosyl-L-methionine-dependent methyltransferases"/>
    <property type="match status" value="1"/>
</dbReference>
<evidence type="ECO:0000313" key="3">
    <source>
        <dbReference type="Proteomes" id="UP001165122"/>
    </source>
</evidence>
<accession>A0A9W7CDY7</accession>
<proteinExistence type="predicted"/>
<dbReference type="Gene3D" id="3.40.50.150">
    <property type="entry name" value="Vaccinia Virus protein VP39"/>
    <property type="match status" value="1"/>
</dbReference>
<dbReference type="PROSITE" id="PS50297">
    <property type="entry name" value="ANK_REP_REGION"/>
    <property type="match status" value="1"/>
</dbReference>
<dbReference type="EMBL" id="BRXW01000119">
    <property type="protein sequence ID" value="GMI08132.1"/>
    <property type="molecule type" value="Genomic_DNA"/>
</dbReference>
<dbReference type="SMART" id="SM00248">
    <property type="entry name" value="ANK"/>
    <property type="match status" value="2"/>
</dbReference>
<sequence length="402" mass="43603">MASFTSPPVPPGFPTLEAAHMELLECARYGDNDDLASLLSHPSTNVNFKNPQSGATALHQACANGHEVCCSHILAQPDVLHLSNDSGNTPLHWASTNGHKKVVSLLLKRFPDIDVLEKNSFGKSSLTEGFTSENTELIGSLLEHDSATEEKLLQGLPEKQDVPAETTHSLALGKGKVVVKVRELEMSNADNPFTDETQLDTTGMSIWAGSIISGRWQTKLAEEGEFKNKNVVELGAGCGVPGLSIAIYGNAKTVAVTDFNAETLANIEHNIGINKDGYGGTAVSSKRVDWADDATWVKNCDRIVGCDLVYSNEIVPLLLSIINGSSKSGCKFYYTAPNDGRQGLEEFRSGMETLGWKKIVEEEAGEEMLGNPLESGDDDMAFLCFGEMKEKKFVNYVWEKGE</sequence>
<evidence type="ECO:0000256" key="1">
    <source>
        <dbReference type="PROSITE-ProRule" id="PRU00023"/>
    </source>
</evidence>
<feature type="repeat" description="ANK" evidence="1">
    <location>
        <begin position="86"/>
        <end position="118"/>
    </location>
</feature>
<dbReference type="InterPro" id="IPR036770">
    <property type="entry name" value="Ankyrin_rpt-contain_sf"/>
</dbReference>
<dbReference type="Pfam" id="PF12796">
    <property type="entry name" value="Ank_2"/>
    <property type="match status" value="1"/>
</dbReference>
<dbReference type="InterPro" id="IPR029063">
    <property type="entry name" value="SAM-dependent_MTases_sf"/>
</dbReference>
<organism evidence="2 3">
    <name type="scientific">Triparma laevis f. longispina</name>
    <dbReference type="NCBI Taxonomy" id="1714387"/>
    <lineage>
        <taxon>Eukaryota</taxon>
        <taxon>Sar</taxon>
        <taxon>Stramenopiles</taxon>
        <taxon>Ochrophyta</taxon>
        <taxon>Bolidophyceae</taxon>
        <taxon>Parmales</taxon>
        <taxon>Triparmaceae</taxon>
        <taxon>Triparma</taxon>
    </lineage>
</organism>
<dbReference type="InterPro" id="IPR019410">
    <property type="entry name" value="Methyltransf_16"/>
</dbReference>
<dbReference type="PANTHER" id="PTHR14614">
    <property type="entry name" value="HEPATOCELLULAR CARCINOMA-ASSOCIATED ANTIGEN"/>
    <property type="match status" value="1"/>
</dbReference>
<name>A0A9W7CDY7_9STRA</name>
<keyword evidence="1" id="KW-0040">ANK repeat</keyword>
<dbReference type="Proteomes" id="UP001165122">
    <property type="component" value="Unassembled WGS sequence"/>
</dbReference>
<dbReference type="SUPFAM" id="SSF48403">
    <property type="entry name" value="Ankyrin repeat"/>
    <property type="match status" value="1"/>
</dbReference>
<keyword evidence="3" id="KW-1185">Reference proteome</keyword>
<dbReference type="Gene3D" id="1.25.40.20">
    <property type="entry name" value="Ankyrin repeat-containing domain"/>
    <property type="match status" value="1"/>
</dbReference>
<dbReference type="Pfam" id="PF10294">
    <property type="entry name" value="Methyltransf_16"/>
    <property type="match status" value="1"/>
</dbReference>
<dbReference type="AlphaFoldDB" id="A0A9W7CDY7"/>
<protein>
    <submittedName>
        <fullName evidence="2">Uncharacterized protein</fullName>
    </submittedName>
</protein>
<dbReference type="InterPro" id="IPR002110">
    <property type="entry name" value="Ankyrin_rpt"/>
</dbReference>
<comment type="caution">
    <text evidence="2">The sequence shown here is derived from an EMBL/GenBank/DDBJ whole genome shotgun (WGS) entry which is preliminary data.</text>
</comment>
<gene>
    <name evidence="2" type="ORF">TrLO_g14306</name>
</gene>
<dbReference type="OrthoDB" id="46564at2759"/>
<evidence type="ECO:0000313" key="2">
    <source>
        <dbReference type="EMBL" id="GMI08132.1"/>
    </source>
</evidence>
<dbReference type="PROSITE" id="PS50088">
    <property type="entry name" value="ANK_REPEAT"/>
    <property type="match status" value="1"/>
</dbReference>